<feature type="region of interest" description="Disordered" evidence="6">
    <location>
        <begin position="297"/>
        <end position="318"/>
    </location>
</feature>
<reference evidence="9" key="1">
    <citation type="submission" date="2010-08" db="EMBL/GenBank/DDBJ databases">
        <title>Genome sequence of Parvularcula bermudensis HTCC2503.</title>
        <authorList>
            <person name="Kang D.-M."/>
            <person name="Oh H.-M."/>
            <person name="Cho J.-C."/>
        </authorList>
    </citation>
    <scope>NUCLEOTIDE SEQUENCE [LARGE SCALE GENOMIC DNA]</scope>
    <source>
        <strain evidence="9">ATCC BAA-594 / HTCC2503 / KCTC 12087</strain>
    </source>
</reference>
<evidence type="ECO:0000256" key="4">
    <source>
        <dbReference type="ARBA" id="ARBA00022989"/>
    </source>
</evidence>
<dbReference type="AlphaFoldDB" id="E0TI42"/>
<keyword evidence="2" id="KW-1003">Cell membrane</keyword>
<dbReference type="KEGG" id="pbr:PB2503_06577"/>
<dbReference type="PIRSF" id="PIRSF035875">
    <property type="entry name" value="RNase_BN"/>
    <property type="match status" value="1"/>
</dbReference>
<feature type="transmembrane region" description="Helical" evidence="7">
    <location>
        <begin position="149"/>
        <end position="182"/>
    </location>
</feature>
<feature type="transmembrane region" description="Helical" evidence="7">
    <location>
        <begin position="227"/>
        <end position="248"/>
    </location>
</feature>
<evidence type="ECO:0000256" key="2">
    <source>
        <dbReference type="ARBA" id="ARBA00022475"/>
    </source>
</evidence>
<evidence type="ECO:0000256" key="1">
    <source>
        <dbReference type="ARBA" id="ARBA00004651"/>
    </source>
</evidence>
<dbReference type="PANTHER" id="PTHR30213:SF0">
    <property type="entry name" value="UPF0761 MEMBRANE PROTEIN YIHY"/>
    <property type="match status" value="1"/>
</dbReference>
<gene>
    <name evidence="8" type="ordered locus">PB2503_06577</name>
</gene>
<accession>E0TI42</accession>
<dbReference type="eggNOG" id="COG1295">
    <property type="taxonomic scope" value="Bacteria"/>
</dbReference>
<feature type="transmembrane region" description="Helical" evidence="7">
    <location>
        <begin position="194"/>
        <end position="215"/>
    </location>
</feature>
<keyword evidence="3 7" id="KW-0812">Transmembrane</keyword>
<dbReference type="Pfam" id="PF03631">
    <property type="entry name" value="Virul_fac_BrkB"/>
    <property type="match status" value="1"/>
</dbReference>
<organism evidence="8 9">
    <name type="scientific">Parvularcula bermudensis (strain ATCC BAA-594 / HTCC2503 / KCTC 12087)</name>
    <dbReference type="NCBI Taxonomy" id="314260"/>
    <lineage>
        <taxon>Bacteria</taxon>
        <taxon>Pseudomonadati</taxon>
        <taxon>Pseudomonadota</taxon>
        <taxon>Alphaproteobacteria</taxon>
        <taxon>Parvularculales</taxon>
        <taxon>Parvularculaceae</taxon>
        <taxon>Parvularcula</taxon>
    </lineage>
</organism>
<name>E0TI42_PARBH</name>
<evidence type="ECO:0000256" key="6">
    <source>
        <dbReference type="SAM" id="MobiDB-lite"/>
    </source>
</evidence>
<dbReference type="OrthoDB" id="9781030at2"/>
<evidence type="ECO:0000313" key="8">
    <source>
        <dbReference type="EMBL" id="ADM09381.1"/>
    </source>
</evidence>
<dbReference type="HOGENOM" id="CLU_045539_3_1_5"/>
<dbReference type="NCBIfam" id="TIGR00765">
    <property type="entry name" value="yihY_not_rbn"/>
    <property type="match status" value="1"/>
</dbReference>
<evidence type="ECO:0000256" key="3">
    <source>
        <dbReference type="ARBA" id="ARBA00022692"/>
    </source>
</evidence>
<sequence>MNDRQPHEGAFRAKGPLHLPLKRWRKAVFSLLGRIGQDNLSLVAAGVAFFAFLSVFPALVALVGLVGLIADPVDIVDGIAVLAPVLPPNALDLIQTELSRIAEGRGEGLLVTTLFSLSIALWSANRGVKNFAFALTIVHDETTSRNIVVINVISLALTAIMLFGAIAALSVVAIIPIGLQFLGLPNGAERLISIAQWIFLFVLIVALATVVLKWAPDRRAPTWRWSWPGALLGTILWVGTSLLFSYYVRHVNNFSATYGSLATVTVVMLWSYLSAFVFLIGGELNAALERQALGDSTVGGVQRPGKRDAVPADTIPPS</sequence>
<evidence type="ECO:0000313" key="9">
    <source>
        <dbReference type="Proteomes" id="UP000001302"/>
    </source>
</evidence>
<evidence type="ECO:0000256" key="5">
    <source>
        <dbReference type="ARBA" id="ARBA00023136"/>
    </source>
</evidence>
<evidence type="ECO:0000256" key="7">
    <source>
        <dbReference type="SAM" id="Phobius"/>
    </source>
</evidence>
<feature type="transmembrane region" description="Helical" evidence="7">
    <location>
        <begin position="42"/>
        <end position="70"/>
    </location>
</feature>
<dbReference type="STRING" id="314260.PB2503_06577"/>
<keyword evidence="9" id="KW-1185">Reference proteome</keyword>
<keyword evidence="5 7" id="KW-0472">Membrane</keyword>
<feature type="transmembrane region" description="Helical" evidence="7">
    <location>
        <begin position="260"/>
        <end position="281"/>
    </location>
</feature>
<dbReference type="EMBL" id="CP002156">
    <property type="protein sequence ID" value="ADM09381.1"/>
    <property type="molecule type" value="Genomic_DNA"/>
</dbReference>
<dbReference type="RefSeq" id="WP_013300355.1">
    <property type="nucleotide sequence ID" value="NC_014414.1"/>
</dbReference>
<dbReference type="GO" id="GO:0005886">
    <property type="term" value="C:plasma membrane"/>
    <property type="evidence" value="ECO:0007669"/>
    <property type="project" value="UniProtKB-SubCell"/>
</dbReference>
<dbReference type="InterPro" id="IPR017039">
    <property type="entry name" value="Virul_fac_BrkB"/>
</dbReference>
<dbReference type="Proteomes" id="UP000001302">
    <property type="component" value="Chromosome"/>
</dbReference>
<dbReference type="PANTHER" id="PTHR30213">
    <property type="entry name" value="INNER MEMBRANE PROTEIN YHJD"/>
    <property type="match status" value="1"/>
</dbReference>
<keyword evidence="4 7" id="KW-1133">Transmembrane helix</keyword>
<proteinExistence type="predicted"/>
<comment type="subcellular location">
    <subcellularLocation>
        <location evidence="1">Cell membrane</location>
        <topology evidence="1">Multi-pass membrane protein</topology>
    </subcellularLocation>
</comment>
<reference evidence="8 9" key="2">
    <citation type="journal article" date="2011" name="J. Bacteriol.">
        <title>Complete genome sequence of strain HTCC2503T of Parvularcula bermudensis, the type species of the order "Parvularculales" in the class Alphaproteobacteria.</title>
        <authorList>
            <person name="Oh H.M."/>
            <person name="Kang I."/>
            <person name="Vergin K.L."/>
            <person name="Kang D."/>
            <person name="Rhee K.H."/>
            <person name="Giovannoni S.J."/>
            <person name="Cho J.C."/>
        </authorList>
    </citation>
    <scope>NUCLEOTIDE SEQUENCE [LARGE SCALE GENOMIC DNA]</scope>
    <source>
        <strain evidence="9">ATCC BAA-594 / HTCC2503 / KCTC 12087</strain>
    </source>
</reference>
<protein>
    <submittedName>
        <fullName evidence="8">Uncharacterized protein</fullName>
    </submittedName>
</protein>